<protein>
    <submittedName>
        <fullName evidence="1">Uncharacterized protein</fullName>
    </submittedName>
</protein>
<organism evidence="1 2">
    <name type="scientific">Scytonema millei VB511283</name>
    <dbReference type="NCBI Taxonomy" id="1245923"/>
    <lineage>
        <taxon>Bacteria</taxon>
        <taxon>Bacillati</taxon>
        <taxon>Cyanobacteriota</taxon>
        <taxon>Cyanophyceae</taxon>
        <taxon>Nostocales</taxon>
        <taxon>Scytonemataceae</taxon>
        <taxon>Scytonema</taxon>
    </lineage>
</organism>
<dbReference type="EMBL" id="JTJC03000005">
    <property type="protein sequence ID" value="NHC36768.1"/>
    <property type="molecule type" value="Genomic_DNA"/>
</dbReference>
<accession>A0A9X5E8K0</accession>
<gene>
    <name evidence="1" type="ORF">QH73_0019340</name>
</gene>
<evidence type="ECO:0000313" key="2">
    <source>
        <dbReference type="Proteomes" id="UP000031532"/>
    </source>
</evidence>
<comment type="caution">
    <text evidence="1">The sequence shown here is derived from an EMBL/GenBank/DDBJ whole genome shotgun (WGS) entry which is preliminary data.</text>
</comment>
<reference evidence="1 2" key="1">
    <citation type="journal article" date="2015" name="Genome Announc.">
        <title>Draft Genome Sequence of the Terrestrial Cyanobacterium Scytonema millei VB511283, Isolated from Eastern India.</title>
        <authorList>
            <person name="Sen D."/>
            <person name="Chandrababunaidu M.M."/>
            <person name="Singh D."/>
            <person name="Sanghi N."/>
            <person name="Ghorai A."/>
            <person name="Mishra G.P."/>
            <person name="Madduluri M."/>
            <person name="Adhikary S.P."/>
            <person name="Tripathy S."/>
        </authorList>
    </citation>
    <scope>NUCLEOTIDE SEQUENCE [LARGE SCALE GENOMIC DNA]</scope>
    <source>
        <strain evidence="1 2">VB511283</strain>
    </source>
</reference>
<proteinExistence type="predicted"/>
<dbReference type="AlphaFoldDB" id="A0A9X5E8K0"/>
<name>A0A9X5E8K0_9CYAN</name>
<dbReference type="RefSeq" id="WP_165587739.1">
    <property type="nucleotide sequence ID" value="NZ_JTJC03000005.1"/>
</dbReference>
<sequence>MVDVLVTNGRVNNARNCNGQTRSVASTSKPACGNRVNRLLFLRQRSQDRYTSNVHKYA</sequence>
<dbReference type="Proteomes" id="UP000031532">
    <property type="component" value="Unassembled WGS sequence"/>
</dbReference>
<keyword evidence="2" id="KW-1185">Reference proteome</keyword>
<evidence type="ECO:0000313" key="1">
    <source>
        <dbReference type="EMBL" id="NHC36768.1"/>
    </source>
</evidence>